<gene>
    <name evidence="2" type="ORF">ADEAN_000579900</name>
</gene>
<organism evidence="2 3">
    <name type="scientific">Angomonas deanei</name>
    <dbReference type="NCBI Taxonomy" id="59799"/>
    <lineage>
        <taxon>Eukaryota</taxon>
        <taxon>Discoba</taxon>
        <taxon>Euglenozoa</taxon>
        <taxon>Kinetoplastea</taxon>
        <taxon>Metakinetoplastina</taxon>
        <taxon>Trypanosomatida</taxon>
        <taxon>Trypanosomatidae</taxon>
        <taxon>Strigomonadinae</taxon>
        <taxon>Angomonas</taxon>
    </lineage>
</organism>
<dbReference type="Proteomes" id="UP000515908">
    <property type="component" value="Chromosome 10"/>
</dbReference>
<evidence type="ECO:0000256" key="1">
    <source>
        <dbReference type="SAM" id="Coils"/>
    </source>
</evidence>
<dbReference type="VEuPathDB" id="TriTrypDB:ADEAN_000579900"/>
<accession>A0A7G2CH67</accession>
<proteinExistence type="predicted"/>
<keyword evidence="1" id="KW-0175">Coiled coil</keyword>
<dbReference type="AlphaFoldDB" id="A0A7G2CH67"/>
<dbReference type="PROSITE" id="PS50152">
    <property type="entry name" value="25A_SYNTH_3"/>
    <property type="match status" value="1"/>
</dbReference>
<evidence type="ECO:0000313" key="3">
    <source>
        <dbReference type="Proteomes" id="UP000515908"/>
    </source>
</evidence>
<evidence type="ECO:0000313" key="2">
    <source>
        <dbReference type="EMBL" id="CAD2218311.1"/>
    </source>
</evidence>
<name>A0A7G2CH67_9TRYP</name>
<dbReference type="EMBL" id="LR877154">
    <property type="protein sequence ID" value="CAD2218311.1"/>
    <property type="molecule type" value="Genomic_DNA"/>
</dbReference>
<feature type="coiled-coil region" evidence="1">
    <location>
        <begin position="13"/>
        <end position="61"/>
    </location>
</feature>
<keyword evidence="3" id="KW-1185">Reference proteome</keyword>
<sequence length="215" mass="25354">MNGSSSSYQILLKTMDENELHTFLSELERLEDQTRQRSHHLQQLRDRKRHITQSMEELNREYHTVMERSRRRELSWIRLVRRREAQVSYLDAFNRKRAAKRESMGTLKKKQSCISLYTRSKAMLEKEQSLFLSRAVALCPKGKPFFVTKVRLTHFLQQETVLSTVTPLVKKWKRVWGALQSKSLSYALPTHPSPLTVEDCAFLNILQECLETQLC</sequence>
<protein>
    <submittedName>
        <fullName evidence="2">Uncharacterized protein</fullName>
    </submittedName>
</protein>
<reference evidence="2 3" key="1">
    <citation type="submission" date="2020-08" db="EMBL/GenBank/DDBJ databases">
        <authorList>
            <person name="Newling K."/>
            <person name="Davey J."/>
            <person name="Forrester S."/>
        </authorList>
    </citation>
    <scope>NUCLEOTIDE SEQUENCE [LARGE SCALE GENOMIC DNA]</scope>
    <source>
        <strain evidence="3">Crithidia deanei Carvalho (ATCC PRA-265)</strain>
    </source>
</reference>